<proteinExistence type="inferred from homology"/>
<gene>
    <name evidence="10" type="ORF">DFQ12_0197</name>
</gene>
<dbReference type="InterPro" id="IPR037066">
    <property type="entry name" value="Plug_dom_sf"/>
</dbReference>
<comment type="caution">
    <text evidence="10">The sequence shown here is derived from an EMBL/GenBank/DDBJ whole genome shotgun (WGS) entry which is preliminary data.</text>
</comment>
<dbReference type="InterPro" id="IPR023997">
    <property type="entry name" value="TonB-dep_OMP_SusC/RagA_CS"/>
</dbReference>
<dbReference type="InterPro" id="IPR023996">
    <property type="entry name" value="TonB-dep_OMP_SusC/RagA"/>
</dbReference>
<feature type="domain" description="TonB-dependent receptor plug" evidence="9">
    <location>
        <begin position="147"/>
        <end position="265"/>
    </location>
</feature>
<dbReference type="OrthoDB" id="691550at2"/>
<evidence type="ECO:0000313" key="10">
    <source>
        <dbReference type="EMBL" id="RKE55366.1"/>
    </source>
</evidence>
<keyword evidence="4 7" id="KW-0812">Transmembrane</keyword>
<comment type="subcellular location">
    <subcellularLocation>
        <location evidence="1 7">Cell outer membrane</location>
        <topology evidence="1 7">Multi-pass membrane protein</topology>
    </subcellularLocation>
</comment>
<dbReference type="Pfam" id="PF07715">
    <property type="entry name" value="Plug"/>
    <property type="match status" value="1"/>
</dbReference>
<dbReference type="RefSeq" id="WP_120257154.1">
    <property type="nucleotide sequence ID" value="NZ_RAPY01000001.1"/>
</dbReference>
<dbReference type="InterPro" id="IPR036942">
    <property type="entry name" value="Beta-barrel_TonB_sf"/>
</dbReference>
<evidence type="ECO:0000256" key="6">
    <source>
        <dbReference type="ARBA" id="ARBA00023237"/>
    </source>
</evidence>
<dbReference type="NCBIfam" id="TIGR04057">
    <property type="entry name" value="SusC_RagA_signa"/>
    <property type="match status" value="1"/>
</dbReference>
<dbReference type="InterPro" id="IPR012910">
    <property type="entry name" value="Plug_dom"/>
</dbReference>
<dbReference type="InterPro" id="IPR039426">
    <property type="entry name" value="TonB-dep_rcpt-like"/>
</dbReference>
<dbReference type="Gene3D" id="2.60.40.1120">
    <property type="entry name" value="Carboxypeptidase-like, regulatory domain"/>
    <property type="match status" value="1"/>
</dbReference>
<organism evidence="10 11">
    <name type="scientific">Sphingobacterium detergens</name>
    <dbReference type="NCBI Taxonomy" id="1145106"/>
    <lineage>
        <taxon>Bacteria</taxon>
        <taxon>Pseudomonadati</taxon>
        <taxon>Bacteroidota</taxon>
        <taxon>Sphingobacteriia</taxon>
        <taxon>Sphingobacteriales</taxon>
        <taxon>Sphingobacteriaceae</taxon>
        <taxon>Sphingobacterium</taxon>
    </lineage>
</organism>
<evidence type="ECO:0000256" key="3">
    <source>
        <dbReference type="ARBA" id="ARBA00022452"/>
    </source>
</evidence>
<feature type="transmembrane region" description="Helical" evidence="8">
    <location>
        <begin position="20"/>
        <end position="38"/>
    </location>
</feature>
<reference evidence="10 11" key="1">
    <citation type="submission" date="2018-09" db="EMBL/GenBank/DDBJ databases">
        <title>Genomic Encyclopedia of Type Strains, Phase III (KMG-III): the genomes of soil and plant-associated and newly described type strains.</title>
        <authorList>
            <person name="Whitman W."/>
        </authorList>
    </citation>
    <scope>NUCLEOTIDE SEQUENCE [LARGE SCALE GENOMIC DNA]</scope>
    <source>
        <strain evidence="10 11">CECT 7938</strain>
    </source>
</reference>
<dbReference type="Proteomes" id="UP000286246">
    <property type="component" value="Unassembled WGS sequence"/>
</dbReference>
<name>A0A420BF93_SPHD1</name>
<keyword evidence="5 7" id="KW-0472">Membrane</keyword>
<dbReference type="SUPFAM" id="SSF56935">
    <property type="entry name" value="Porins"/>
    <property type="match status" value="1"/>
</dbReference>
<dbReference type="SUPFAM" id="SSF49464">
    <property type="entry name" value="Carboxypeptidase regulatory domain-like"/>
    <property type="match status" value="1"/>
</dbReference>
<dbReference type="GO" id="GO:0009279">
    <property type="term" value="C:cell outer membrane"/>
    <property type="evidence" value="ECO:0007669"/>
    <property type="project" value="UniProtKB-SubCell"/>
</dbReference>
<keyword evidence="8" id="KW-1133">Transmembrane helix</keyword>
<dbReference type="NCBIfam" id="TIGR04056">
    <property type="entry name" value="OMP_RagA_SusC"/>
    <property type="match status" value="1"/>
</dbReference>
<comment type="similarity">
    <text evidence="7">Belongs to the TonB-dependent receptor family.</text>
</comment>
<evidence type="ECO:0000256" key="5">
    <source>
        <dbReference type="ARBA" id="ARBA00023136"/>
    </source>
</evidence>
<dbReference type="Gene3D" id="2.170.130.10">
    <property type="entry name" value="TonB-dependent receptor, plug domain"/>
    <property type="match status" value="1"/>
</dbReference>
<dbReference type="AlphaFoldDB" id="A0A420BF93"/>
<sequence>MTKQSKSLTALLDKVVNIPCIQITLFVILFLLISMFSLSAQTPRKDSGADGLLSISGTIVSAVDGKPIQGVSIRVEGEKGRASSNKDGSFSLRVANPNGTVSFSHVGFKRLETSYTAGVSMSVKLIPLENQLEEVEVVSTGYQKIPKERATGSFEFVDNKLLNRKVSTDILSRLEDVVPGISREKSADRGKLPFINVRGVSSMRSYAWPLIVVDGMPYQGDLNWVNGTSYWGNFNNINPNDIESITVLKDAAASSIWGAQAGNGVIVITTKKGSYNQPVQVDVNTNLSIEGRPDLYALPQMSSKDYIEAEKYLFDKGAYDFKLGREFTRMSPVQRLLFQQKQGLLSEAEVEQELARLAKVDSRDQFLKYIYRQASKQQYYTQLSGGSATVRYNFSAGYDKNLEKIVNSGYDRVNLKSFAQMVPVKNLSLGMGLTYTSSVFDEPNGSGVQYGNLIASNYPYTLLADGNGNALTLPGTVNPFFLDTLSAYNKLLDWQYRPLDELGKTTSKVNMHDILMDFNAEYKFPFGLDASVLYNYRNLQQDQELWKSVSSYAMRDMINSFTLWDESPIKYNLPMGDNMYLVNTRGTMHQGRFQLSYNRTFSDKSSISAIAGAEIKDMKTITNSTNYWGYDKEKLTWQPVDLVSIFPWANGIIGYSKINSLQESQNRTNRYTSYFTNIAYTYNNRYIASGSLRKDASNLFGVKTNDKGQPFWSLGLAWLVSNESFFKSQQVLDFLKLRATYGYNGNVNNTVSAYPIMDVSPYPDYVTGNNYGTISTPPNPLLRWENVGMLNLGLDFGLKNNRLTGSVEFYVKNSTDLIAPAQIDPTSGFTTLNINSADMRGKGVDVSLQSVNIKGEHFKWHSNLVFAYNRTKVTKSYISNDAGRYFVSGTRILTPIEGMDVYAALGYDWKGLDPENGRPIGLFNGQESKDYNKIYNSTKVQDLISMGSMQPVYFGSFRNSFNYRSWELSFNISYQLGHKFRRQSFNAFQFYDAESGHKDYALRWQKAGDELHTSVPSFVYPVDNNESQFYKYSTALIEPASQVKWRDIQIGYTVSGLSWKGIKSLRLYGYVNNVATIWRANKWGIDPEYGQNYPDPMSFSVGINCKF</sequence>
<accession>A0A420BF93</accession>
<evidence type="ECO:0000256" key="8">
    <source>
        <dbReference type="SAM" id="Phobius"/>
    </source>
</evidence>
<dbReference type="EMBL" id="RAPY01000001">
    <property type="protein sequence ID" value="RKE55366.1"/>
    <property type="molecule type" value="Genomic_DNA"/>
</dbReference>
<evidence type="ECO:0000256" key="1">
    <source>
        <dbReference type="ARBA" id="ARBA00004571"/>
    </source>
</evidence>
<dbReference type="PROSITE" id="PS52016">
    <property type="entry name" value="TONB_DEPENDENT_REC_3"/>
    <property type="match status" value="1"/>
</dbReference>
<dbReference type="Gene3D" id="2.40.170.20">
    <property type="entry name" value="TonB-dependent receptor, beta-barrel domain"/>
    <property type="match status" value="1"/>
</dbReference>
<keyword evidence="3 7" id="KW-1134">Transmembrane beta strand</keyword>
<keyword evidence="6 7" id="KW-0998">Cell outer membrane</keyword>
<keyword evidence="2 7" id="KW-0813">Transport</keyword>
<evidence type="ECO:0000313" key="11">
    <source>
        <dbReference type="Proteomes" id="UP000286246"/>
    </source>
</evidence>
<protein>
    <submittedName>
        <fullName evidence="10">TonB-linked SusC/RagA family outer membrane protein</fullName>
    </submittedName>
</protein>
<evidence type="ECO:0000256" key="2">
    <source>
        <dbReference type="ARBA" id="ARBA00022448"/>
    </source>
</evidence>
<keyword evidence="11" id="KW-1185">Reference proteome</keyword>
<evidence type="ECO:0000259" key="9">
    <source>
        <dbReference type="Pfam" id="PF07715"/>
    </source>
</evidence>
<evidence type="ECO:0000256" key="4">
    <source>
        <dbReference type="ARBA" id="ARBA00022692"/>
    </source>
</evidence>
<evidence type="ECO:0000256" key="7">
    <source>
        <dbReference type="PROSITE-ProRule" id="PRU01360"/>
    </source>
</evidence>
<dbReference type="InterPro" id="IPR008969">
    <property type="entry name" value="CarboxyPept-like_regulatory"/>
</dbReference>
<dbReference type="Pfam" id="PF13715">
    <property type="entry name" value="CarbopepD_reg_2"/>
    <property type="match status" value="1"/>
</dbReference>